<reference evidence="2 3" key="1">
    <citation type="submission" date="2017-06" db="EMBL/GenBank/DDBJ databases">
        <title>Comparative genomic analysis of Ambrosia Fusariam Clade fungi.</title>
        <authorList>
            <person name="Stajich J.E."/>
            <person name="Carrillo J."/>
            <person name="Kijimoto T."/>
            <person name="Eskalen A."/>
            <person name="O'Donnell K."/>
            <person name="Kasson M."/>
        </authorList>
    </citation>
    <scope>NUCLEOTIDE SEQUENCE [LARGE SCALE GENOMIC DNA]</scope>
    <source>
        <strain evidence="2 3">NRRL62606</strain>
    </source>
</reference>
<organism evidence="2 3">
    <name type="scientific">Fusarium floridanum</name>
    <dbReference type="NCBI Taxonomy" id="1325733"/>
    <lineage>
        <taxon>Eukaryota</taxon>
        <taxon>Fungi</taxon>
        <taxon>Dikarya</taxon>
        <taxon>Ascomycota</taxon>
        <taxon>Pezizomycotina</taxon>
        <taxon>Sordariomycetes</taxon>
        <taxon>Hypocreomycetidae</taxon>
        <taxon>Hypocreales</taxon>
        <taxon>Nectriaceae</taxon>
        <taxon>Fusarium</taxon>
        <taxon>Fusarium solani species complex</taxon>
    </lineage>
</organism>
<dbReference type="Proteomes" id="UP000287972">
    <property type="component" value="Unassembled WGS sequence"/>
</dbReference>
<evidence type="ECO:0000256" key="1">
    <source>
        <dbReference type="SAM" id="Phobius"/>
    </source>
</evidence>
<proteinExistence type="predicted"/>
<sequence length="236" mass="25136">MLACLDRSNNENVDLVPCDPTGVFKSCCSRGDSCASNGLCVTSDKTALTPYFINGCLVEDWDDPTCPTHCFNVSGNGVKPCGVGQFCCFGTKGCDCQEDEVFTMEPVRIIASIPLQAQPSIAIAITTISYEVFSPIDTTSLTPCTSTTDAPVTNPPEDNNNMDLPIGLGVGIGTAIALFTLGAGLFFFILKRASKLESVASKNSSQESFMSYDDEKHLLPSVPVELHCTPARAELP</sequence>
<dbReference type="EMBL" id="NKCL01000039">
    <property type="protein sequence ID" value="RSL86736.1"/>
    <property type="molecule type" value="Genomic_DNA"/>
</dbReference>
<keyword evidence="3" id="KW-1185">Reference proteome</keyword>
<gene>
    <name evidence="2" type="ORF">CEP51_002625</name>
</gene>
<keyword evidence="1" id="KW-1133">Transmembrane helix</keyword>
<feature type="transmembrane region" description="Helical" evidence="1">
    <location>
        <begin position="166"/>
        <end position="190"/>
    </location>
</feature>
<name>A0A428SAD4_9HYPO</name>
<dbReference type="AlphaFoldDB" id="A0A428SAD4"/>
<keyword evidence="1" id="KW-0472">Membrane</keyword>
<accession>A0A428SAD4</accession>
<evidence type="ECO:0000313" key="2">
    <source>
        <dbReference type="EMBL" id="RSL86736.1"/>
    </source>
</evidence>
<evidence type="ECO:0008006" key="4">
    <source>
        <dbReference type="Google" id="ProtNLM"/>
    </source>
</evidence>
<comment type="caution">
    <text evidence="2">The sequence shown here is derived from an EMBL/GenBank/DDBJ whole genome shotgun (WGS) entry which is preliminary data.</text>
</comment>
<evidence type="ECO:0000313" key="3">
    <source>
        <dbReference type="Proteomes" id="UP000287972"/>
    </source>
</evidence>
<protein>
    <recommendedName>
        <fullName evidence="4">Mid2 domain-containing protein</fullName>
    </recommendedName>
</protein>
<keyword evidence="1" id="KW-0812">Transmembrane</keyword>